<evidence type="ECO:0000256" key="1">
    <source>
        <dbReference type="SAM" id="MobiDB-lite"/>
    </source>
</evidence>
<dbReference type="GO" id="GO:0008233">
    <property type="term" value="F:peptidase activity"/>
    <property type="evidence" value="ECO:0007669"/>
    <property type="project" value="UniProtKB-KW"/>
</dbReference>
<dbReference type="GO" id="GO:0006508">
    <property type="term" value="P:proteolysis"/>
    <property type="evidence" value="ECO:0007669"/>
    <property type="project" value="UniProtKB-KW"/>
</dbReference>
<feature type="compositionally biased region" description="Basic and acidic residues" evidence="1">
    <location>
        <begin position="1"/>
        <end position="28"/>
    </location>
</feature>
<sequence length="143" mass="16793">MDACDHSQVKEKIEHEVKDEAKKAEEAAPKPINSPYQSMFYESHSSYNGKNYVEEHRERVQDSDGNLHVTTRRRLGDRWYESKSITDGEGKTSTKETWHNVPEDQIDQFKQEWADQHQAKYTPIEHDTKEEAEKTQENAIKKD</sequence>
<dbReference type="VEuPathDB" id="TrichDB:TRFO_05369"/>
<reference evidence="2" key="3">
    <citation type="journal article" date="2017" name="Biol. Cell">
        <title>The costa of trichomonads: A complex macromolecular cytoskeleton structure made of uncommon proteins.</title>
        <authorList>
            <person name="de Andrade Rosa I."/>
            <person name="Brigido M.C."/>
            <person name="de Oliveira Santos E."/>
            <person name="Gonzaga L."/>
            <person name="Zingali R.B."/>
            <person name="de Vasconcelos A.T."/>
            <person name="de Souza W."/>
            <person name="Benchimol M."/>
        </authorList>
    </citation>
    <scope>NUCLEOTIDE SEQUENCE</scope>
    <source>
        <strain evidence="2">5369</strain>
    </source>
</reference>
<evidence type="ECO:0000313" key="3">
    <source>
        <dbReference type="EMBL" id="OHT06716.1"/>
    </source>
</evidence>
<gene>
    <name evidence="3" type="ORF">TRFO_05369</name>
</gene>
<keyword evidence="4" id="KW-1185">Reference proteome</keyword>
<dbReference type="AlphaFoldDB" id="A0A1J4KAK0"/>
<keyword evidence="3" id="KW-0645">Protease</keyword>
<protein>
    <submittedName>
        <fullName evidence="3">Cysteine protease</fullName>
    </submittedName>
</protein>
<dbReference type="RefSeq" id="XP_068359852.1">
    <property type="nucleotide sequence ID" value="XM_068492447.1"/>
</dbReference>
<keyword evidence="3" id="KW-0378">Hydrolase</keyword>
<dbReference type="Proteomes" id="UP000179807">
    <property type="component" value="Unassembled WGS sequence"/>
</dbReference>
<reference evidence="3 4" key="2">
    <citation type="submission" date="2016-10" db="EMBL/GenBank/DDBJ databases">
        <authorList>
            <person name="Benchimol M."/>
            <person name="Almeida L.G."/>
            <person name="Vasconcelos A.T."/>
            <person name="Perreira-Neves A."/>
            <person name="Rosa I.A."/>
            <person name="Tasca T."/>
            <person name="Bogo M.R."/>
            <person name="de Souza W."/>
        </authorList>
    </citation>
    <scope>NUCLEOTIDE SEQUENCE [LARGE SCALE GENOMIC DNA]</scope>
    <source>
        <strain evidence="3 4">K</strain>
    </source>
</reference>
<accession>A0A1J4KAK0</accession>
<organism evidence="3 4">
    <name type="scientific">Tritrichomonas foetus</name>
    <dbReference type="NCBI Taxonomy" id="1144522"/>
    <lineage>
        <taxon>Eukaryota</taxon>
        <taxon>Metamonada</taxon>
        <taxon>Parabasalia</taxon>
        <taxon>Tritrichomonadida</taxon>
        <taxon>Tritrichomonadidae</taxon>
        <taxon>Tritrichomonas</taxon>
    </lineage>
</organism>
<dbReference type="EMBL" id="MLAK01000716">
    <property type="protein sequence ID" value="OHT06716.1"/>
    <property type="molecule type" value="Genomic_DNA"/>
</dbReference>
<dbReference type="EMBL" id="KX579542">
    <property type="protein sequence ID" value="ARM19776.1"/>
    <property type="molecule type" value="Genomic_DNA"/>
</dbReference>
<feature type="region of interest" description="Disordered" evidence="1">
    <location>
        <begin position="114"/>
        <end position="143"/>
    </location>
</feature>
<name>A0A1J4KAK0_9EUKA</name>
<evidence type="ECO:0000313" key="4">
    <source>
        <dbReference type="Proteomes" id="UP000179807"/>
    </source>
</evidence>
<feature type="region of interest" description="Disordered" evidence="1">
    <location>
        <begin position="1"/>
        <end position="42"/>
    </location>
</feature>
<proteinExistence type="predicted"/>
<dbReference type="GeneID" id="94827151"/>
<reference evidence="2" key="1">
    <citation type="submission" date="2016-07" db="EMBL/GenBank/DDBJ databases">
        <authorList>
            <person name="Rosa I.A."/>
            <person name="Brigido M.C."/>
            <person name="Santos E.O."/>
            <person name="Almeida L.G.P."/>
            <person name="Zingalli R.B."/>
            <person name="Vasconcelos A.T.R."/>
            <person name="Souza W."/>
            <person name="Benchimol M."/>
        </authorList>
    </citation>
    <scope>NUCLEOTIDE SEQUENCE</scope>
    <source>
        <strain evidence="2">5369</strain>
    </source>
</reference>
<evidence type="ECO:0000313" key="2">
    <source>
        <dbReference type="EMBL" id="ARM19776.1"/>
    </source>
</evidence>
<dbReference type="OrthoDB" id="5562606at2759"/>